<evidence type="ECO:0000256" key="1">
    <source>
        <dbReference type="SAM" id="Phobius"/>
    </source>
</evidence>
<keyword evidence="1" id="KW-1133">Transmembrane helix</keyword>
<proteinExistence type="predicted"/>
<feature type="transmembrane region" description="Helical" evidence="1">
    <location>
        <begin position="161"/>
        <end position="183"/>
    </location>
</feature>
<dbReference type="Proteomes" id="UP000054937">
    <property type="component" value="Unassembled WGS sequence"/>
</dbReference>
<organism evidence="2 3">
    <name type="scientific">Pseudocohnilembus persalinus</name>
    <name type="common">Ciliate</name>
    <dbReference type="NCBI Taxonomy" id="266149"/>
    <lineage>
        <taxon>Eukaryota</taxon>
        <taxon>Sar</taxon>
        <taxon>Alveolata</taxon>
        <taxon>Ciliophora</taxon>
        <taxon>Intramacronucleata</taxon>
        <taxon>Oligohymenophorea</taxon>
        <taxon>Scuticociliatia</taxon>
        <taxon>Philasterida</taxon>
        <taxon>Pseudocohnilembidae</taxon>
        <taxon>Pseudocohnilembus</taxon>
    </lineage>
</organism>
<accession>A0A0V0QFD4</accession>
<evidence type="ECO:0000313" key="3">
    <source>
        <dbReference type="Proteomes" id="UP000054937"/>
    </source>
</evidence>
<dbReference type="EMBL" id="LDAU01000180">
    <property type="protein sequence ID" value="KRX00909.1"/>
    <property type="molecule type" value="Genomic_DNA"/>
</dbReference>
<keyword evidence="1" id="KW-0472">Membrane</keyword>
<keyword evidence="1" id="KW-0812">Transmembrane</keyword>
<evidence type="ECO:0000313" key="2">
    <source>
        <dbReference type="EMBL" id="KRX00909.1"/>
    </source>
</evidence>
<reference evidence="2 3" key="1">
    <citation type="journal article" date="2015" name="Sci. Rep.">
        <title>Genome of the facultative scuticociliatosis pathogen Pseudocohnilembus persalinus provides insight into its virulence through horizontal gene transfer.</title>
        <authorList>
            <person name="Xiong J."/>
            <person name="Wang G."/>
            <person name="Cheng J."/>
            <person name="Tian M."/>
            <person name="Pan X."/>
            <person name="Warren A."/>
            <person name="Jiang C."/>
            <person name="Yuan D."/>
            <person name="Miao W."/>
        </authorList>
    </citation>
    <scope>NUCLEOTIDE SEQUENCE [LARGE SCALE GENOMIC DNA]</scope>
    <source>
        <strain evidence="2">36N120E</strain>
    </source>
</reference>
<feature type="transmembrane region" description="Helical" evidence="1">
    <location>
        <begin position="80"/>
        <end position="100"/>
    </location>
</feature>
<sequence length="276" mass="31985">MKNDVRKTINVGGGFGINMADIESFNVENNIQQLEYQGDSESNLLSQRLTLANPIILEQDQKLEIEEDLKQNYIQKVPTWISFLILAYFALNGSFVPPWILTIPAEKYLRVAWRFFMQGMLLLPFVMWEYRQKKGSNIYTFSYIFTMERIKKAYLSSFANSLWFTIACFGFGLGSFISSIYVAKVFEPLDIQTAQSFEPTMATMLAYLMNVQHLPGGLGCIAQAFIVPGNFFINLGQYMYTQNQVLKNEQMYNKQNYFKQSVFTRIDKYNDAQKEK</sequence>
<dbReference type="AlphaFoldDB" id="A0A0V0QFD4"/>
<feature type="transmembrane region" description="Helical" evidence="1">
    <location>
        <begin position="112"/>
        <end position="130"/>
    </location>
</feature>
<feature type="transmembrane region" description="Helical" evidence="1">
    <location>
        <begin position="214"/>
        <end position="233"/>
    </location>
</feature>
<protein>
    <submittedName>
        <fullName evidence="2">Uncharacterized protein</fullName>
    </submittedName>
</protein>
<keyword evidence="3" id="KW-1185">Reference proteome</keyword>
<name>A0A0V0QFD4_PSEPJ</name>
<dbReference type="InParanoid" id="A0A0V0QFD4"/>
<comment type="caution">
    <text evidence="2">The sequence shown here is derived from an EMBL/GenBank/DDBJ whole genome shotgun (WGS) entry which is preliminary data.</text>
</comment>
<gene>
    <name evidence="2" type="ORF">PPERSA_09515</name>
</gene>